<dbReference type="InterPro" id="IPR020084">
    <property type="entry name" value="NUDIX_hydrolase_CS"/>
</dbReference>
<dbReference type="RefSeq" id="WP_343871819.1">
    <property type="nucleotide sequence ID" value="NZ_BAAAIX010000002.1"/>
</dbReference>
<dbReference type="CDD" id="cd04685">
    <property type="entry name" value="NUDIX_Hydrolase"/>
    <property type="match status" value="1"/>
</dbReference>
<keyword evidence="8" id="KW-1185">Reference proteome</keyword>
<dbReference type="InterPro" id="IPR000086">
    <property type="entry name" value="NUDIX_hydrolase_dom"/>
</dbReference>
<evidence type="ECO:0000256" key="5">
    <source>
        <dbReference type="RuleBase" id="RU003476"/>
    </source>
</evidence>
<sequence length="174" mass="19213">MYEPVDPSQRPTTRRRGARVLLRAGGRVLLISDRDPGVPGSQWWVLPGGGIDADEPSRTAAAREVAEETGLELDPSALRGPVAHRLVTHGYSDRVLVQEEEIWLADVQRFEPRPALLSAGEQLRLAGWEWFSADEVRGLTVWPPQVADWLAWDGEPCLEMGEVDESTVPVEQGA</sequence>
<protein>
    <submittedName>
        <fullName evidence="7">NUDIX hydrolase</fullName>
    </submittedName>
</protein>
<evidence type="ECO:0000313" key="8">
    <source>
        <dbReference type="Proteomes" id="UP001597326"/>
    </source>
</evidence>
<reference evidence="8" key="1">
    <citation type="journal article" date="2019" name="Int. J. Syst. Evol. Microbiol.">
        <title>The Global Catalogue of Microorganisms (GCM) 10K type strain sequencing project: providing services to taxonomists for standard genome sequencing and annotation.</title>
        <authorList>
            <consortium name="The Broad Institute Genomics Platform"/>
            <consortium name="The Broad Institute Genome Sequencing Center for Infectious Disease"/>
            <person name="Wu L."/>
            <person name="Ma J."/>
        </authorList>
    </citation>
    <scope>NUCLEOTIDE SEQUENCE [LARGE SCALE GENOMIC DNA]</scope>
    <source>
        <strain evidence="8">CAIM 431</strain>
    </source>
</reference>
<dbReference type="SUPFAM" id="SSF55811">
    <property type="entry name" value="Nudix"/>
    <property type="match status" value="1"/>
</dbReference>
<evidence type="ECO:0000256" key="1">
    <source>
        <dbReference type="ARBA" id="ARBA00001946"/>
    </source>
</evidence>
<evidence type="ECO:0000256" key="4">
    <source>
        <dbReference type="ARBA" id="ARBA00022842"/>
    </source>
</evidence>
<dbReference type="Pfam" id="PF00293">
    <property type="entry name" value="NUDIX"/>
    <property type="match status" value="1"/>
</dbReference>
<dbReference type="GO" id="GO:0016787">
    <property type="term" value="F:hydrolase activity"/>
    <property type="evidence" value="ECO:0007669"/>
    <property type="project" value="UniProtKB-KW"/>
</dbReference>
<proteinExistence type="inferred from homology"/>
<comment type="caution">
    <text evidence="7">The sequence shown here is derived from an EMBL/GenBank/DDBJ whole genome shotgun (WGS) entry which is preliminary data.</text>
</comment>
<comment type="cofactor">
    <cofactor evidence="1">
        <name>Mg(2+)</name>
        <dbReference type="ChEBI" id="CHEBI:18420"/>
    </cofactor>
</comment>
<dbReference type="PROSITE" id="PS00893">
    <property type="entry name" value="NUDIX_BOX"/>
    <property type="match status" value="1"/>
</dbReference>
<dbReference type="InterPro" id="IPR020476">
    <property type="entry name" value="Nudix_hydrolase"/>
</dbReference>
<gene>
    <name evidence="7" type="ORF">ACFSCS_00850</name>
</gene>
<dbReference type="PANTHER" id="PTHR43046:SF12">
    <property type="entry name" value="GDP-MANNOSE MANNOSYL HYDROLASE"/>
    <property type="match status" value="1"/>
</dbReference>
<dbReference type="PROSITE" id="PS51462">
    <property type="entry name" value="NUDIX"/>
    <property type="match status" value="1"/>
</dbReference>
<evidence type="ECO:0000256" key="3">
    <source>
        <dbReference type="ARBA" id="ARBA00022801"/>
    </source>
</evidence>
<organism evidence="7 8">
    <name type="scientific">Luteococcus peritonei</name>
    <dbReference type="NCBI Taxonomy" id="88874"/>
    <lineage>
        <taxon>Bacteria</taxon>
        <taxon>Bacillati</taxon>
        <taxon>Actinomycetota</taxon>
        <taxon>Actinomycetes</taxon>
        <taxon>Propionibacteriales</taxon>
        <taxon>Propionibacteriaceae</taxon>
        <taxon>Luteococcus</taxon>
    </lineage>
</organism>
<feature type="domain" description="Nudix hydrolase" evidence="6">
    <location>
        <begin position="13"/>
        <end position="152"/>
    </location>
</feature>
<dbReference type="Proteomes" id="UP001597326">
    <property type="component" value="Unassembled WGS sequence"/>
</dbReference>
<name>A0ABW4RR90_9ACTN</name>
<keyword evidence="4" id="KW-0460">Magnesium</keyword>
<accession>A0ABW4RR90</accession>
<dbReference type="Gene3D" id="3.90.79.10">
    <property type="entry name" value="Nucleoside Triphosphate Pyrophosphohydrolase"/>
    <property type="match status" value="1"/>
</dbReference>
<dbReference type="InterPro" id="IPR015797">
    <property type="entry name" value="NUDIX_hydrolase-like_dom_sf"/>
</dbReference>
<keyword evidence="3 5" id="KW-0378">Hydrolase</keyword>
<evidence type="ECO:0000259" key="6">
    <source>
        <dbReference type="PROSITE" id="PS51462"/>
    </source>
</evidence>
<dbReference type="PANTHER" id="PTHR43046">
    <property type="entry name" value="GDP-MANNOSE MANNOSYL HYDROLASE"/>
    <property type="match status" value="1"/>
</dbReference>
<evidence type="ECO:0000256" key="2">
    <source>
        <dbReference type="ARBA" id="ARBA00005582"/>
    </source>
</evidence>
<dbReference type="EMBL" id="JBHUFZ010000002">
    <property type="protein sequence ID" value="MFD1888736.1"/>
    <property type="molecule type" value="Genomic_DNA"/>
</dbReference>
<evidence type="ECO:0000313" key="7">
    <source>
        <dbReference type="EMBL" id="MFD1888736.1"/>
    </source>
</evidence>
<dbReference type="PRINTS" id="PR00502">
    <property type="entry name" value="NUDIXFAMILY"/>
</dbReference>
<comment type="similarity">
    <text evidence="2 5">Belongs to the Nudix hydrolase family.</text>
</comment>